<dbReference type="InterPro" id="IPR006127">
    <property type="entry name" value="ZnuA-like"/>
</dbReference>
<evidence type="ECO:0000256" key="1">
    <source>
        <dbReference type="ARBA" id="ARBA00011028"/>
    </source>
</evidence>
<protein>
    <submittedName>
        <fullName evidence="6">Zinc ABC transporter substrate-binding protein</fullName>
    </submittedName>
</protein>
<dbReference type="RefSeq" id="WP_066643732.1">
    <property type="nucleotide sequence ID" value="NZ_CP060286.1"/>
</dbReference>
<feature type="chain" id="PRO_5039422294" evidence="5">
    <location>
        <begin position="20"/>
        <end position="318"/>
    </location>
</feature>
<dbReference type="Proteomes" id="UP000515909">
    <property type="component" value="Chromosome"/>
</dbReference>
<dbReference type="KEGG" id="cfem:HCR03_17885"/>
<dbReference type="GO" id="GO:0007155">
    <property type="term" value="P:cell adhesion"/>
    <property type="evidence" value="ECO:0007669"/>
    <property type="project" value="InterPro"/>
</dbReference>
<evidence type="ECO:0000313" key="6">
    <source>
        <dbReference type="EMBL" id="QNK40489.1"/>
    </source>
</evidence>
<evidence type="ECO:0000256" key="4">
    <source>
        <dbReference type="RuleBase" id="RU003512"/>
    </source>
</evidence>
<keyword evidence="2 4" id="KW-0813">Transport</keyword>
<dbReference type="InterPro" id="IPR006129">
    <property type="entry name" value="AdhesinB"/>
</dbReference>
<dbReference type="Gene3D" id="3.40.50.1980">
    <property type="entry name" value="Nitrogenase molybdenum iron protein domain"/>
    <property type="match status" value="2"/>
</dbReference>
<dbReference type="AlphaFoldDB" id="A0A7G8TA48"/>
<dbReference type="InterPro" id="IPR006128">
    <property type="entry name" value="Lipoprotein_PsaA-like"/>
</dbReference>
<evidence type="ECO:0000313" key="7">
    <source>
        <dbReference type="Proteomes" id="UP000515909"/>
    </source>
</evidence>
<dbReference type="PRINTS" id="PR00690">
    <property type="entry name" value="ADHESNFAMILY"/>
</dbReference>
<proteinExistence type="inferred from homology"/>
<keyword evidence="3 5" id="KW-0732">Signal</keyword>
<dbReference type="PRINTS" id="PR00691">
    <property type="entry name" value="ADHESINB"/>
</dbReference>
<dbReference type="PANTHER" id="PTHR42953">
    <property type="entry name" value="HIGH-AFFINITY ZINC UPTAKE SYSTEM PROTEIN ZNUA-RELATED"/>
    <property type="match status" value="1"/>
</dbReference>
<dbReference type="CDD" id="cd01017">
    <property type="entry name" value="AdcA"/>
    <property type="match status" value="1"/>
</dbReference>
<name>A0A7G8TA48_9FIRM</name>
<accession>A0A7G8TA48</accession>
<dbReference type="InterPro" id="IPR050492">
    <property type="entry name" value="Bact_metal-bind_prot9"/>
</dbReference>
<organism evidence="6 7">
    <name type="scientific">Caproicibacter fermentans</name>
    <dbReference type="NCBI Taxonomy" id="2576756"/>
    <lineage>
        <taxon>Bacteria</taxon>
        <taxon>Bacillati</taxon>
        <taxon>Bacillota</taxon>
        <taxon>Clostridia</taxon>
        <taxon>Eubacteriales</taxon>
        <taxon>Acutalibacteraceae</taxon>
        <taxon>Caproicibacter</taxon>
    </lineage>
</organism>
<evidence type="ECO:0000256" key="2">
    <source>
        <dbReference type="ARBA" id="ARBA00022448"/>
    </source>
</evidence>
<dbReference type="Pfam" id="PF01297">
    <property type="entry name" value="ZnuA"/>
    <property type="match status" value="1"/>
</dbReference>
<comment type="similarity">
    <text evidence="1 4">Belongs to the bacterial solute-binding protein 9 family.</text>
</comment>
<evidence type="ECO:0000256" key="5">
    <source>
        <dbReference type="SAM" id="SignalP"/>
    </source>
</evidence>
<dbReference type="GO" id="GO:0046872">
    <property type="term" value="F:metal ion binding"/>
    <property type="evidence" value="ECO:0007669"/>
    <property type="project" value="InterPro"/>
</dbReference>
<dbReference type="PANTHER" id="PTHR42953:SF3">
    <property type="entry name" value="HIGH-AFFINITY ZINC UPTAKE SYSTEM PROTEIN ZNUA"/>
    <property type="match status" value="1"/>
</dbReference>
<dbReference type="GO" id="GO:0030001">
    <property type="term" value="P:metal ion transport"/>
    <property type="evidence" value="ECO:0007669"/>
    <property type="project" value="InterPro"/>
</dbReference>
<feature type="signal peptide" evidence="5">
    <location>
        <begin position="1"/>
        <end position="19"/>
    </location>
</feature>
<dbReference type="PROSITE" id="PS51257">
    <property type="entry name" value="PROKAR_LIPOPROTEIN"/>
    <property type="match status" value="1"/>
</dbReference>
<gene>
    <name evidence="6" type="ORF">HCR03_17885</name>
</gene>
<sequence>MLKKTVALLLSLFIIPAFSACGSTNNKIAASSTAGSSTAGQVSTALSKKVKVSVTFNAMKEFTEAVGKEKVEISTIIPDGTEPHDFEPKAKDLTGLSSAQVFVYSGFGMESWADKAIEAADNKNLVAVEASKGATPIQNTDTDEIKEHGQYDPHIWISLKGAETEAKNIRDGLVKADPSSADYFKQNCDSFISQLESLYSEYNTKFHDAKNRSFVTGHAAFAYLCRDFGLKQNSVEDVFAEGEPSAQKLAGLVDYCKKNNVKTIFVEDMVSPAVSQTLANQIGAKVEQIYTIESGEDHKTYLERMKSNLNEIYDSLSR</sequence>
<evidence type="ECO:0000256" key="3">
    <source>
        <dbReference type="ARBA" id="ARBA00022729"/>
    </source>
</evidence>
<dbReference type="EMBL" id="CP060286">
    <property type="protein sequence ID" value="QNK40489.1"/>
    <property type="molecule type" value="Genomic_DNA"/>
</dbReference>
<dbReference type="SUPFAM" id="SSF53807">
    <property type="entry name" value="Helical backbone' metal receptor"/>
    <property type="match status" value="1"/>
</dbReference>
<reference evidence="6 7" key="1">
    <citation type="submission" date="2020-08" db="EMBL/GenBank/DDBJ databases">
        <title>The isolate Caproiciproducens sp. 7D4C2 produces n-caproate at mildly acidic conditions from hexoses: genome and rBOX comparison with related strains and chain-elongating bacteria.</title>
        <authorList>
            <person name="Esquivel-Elizondo S."/>
            <person name="Bagci C."/>
            <person name="Temovska M."/>
            <person name="Jeon B.S."/>
            <person name="Bessarab I."/>
            <person name="Williams R.B.H."/>
            <person name="Huson D.H."/>
            <person name="Angenent L.T."/>
        </authorList>
    </citation>
    <scope>NUCLEOTIDE SEQUENCE [LARGE SCALE GENOMIC DNA]</scope>
    <source>
        <strain evidence="6 7">7D4C2</strain>
    </source>
</reference>